<organism evidence="11 12">
    <name type="scientific">Penicillium camemberti (strain FM 013)</name>
    <dbReference type="NCBI Taxonomy" id="1429867"/>
    <lineage>
        <taxon>Eukaryota</taxon>
        <taxon>Fungi</taxon>
        <taxon>Dikarya</taxon>
        <taxon>Ascomycota</taxon>
        <taxon>Pezizomycotina</taxon>
        <taxon>Eurotiomycetes</taxon>
        <taxon>Eurotiomycetidae</taxon>
        <taxon>Eurotiales</taxon>
        <taxon>Aspergillaceae</taxon>
        <taxon>Penicillium</taxon>
    </lineage>
</organism>
<evidence type="ECO:0000256" key="1">
    <source>
        <dbReference type="ARBA" id="ARBA00004141"/>
    </source>
</evidence>
<dbReference type="InterPro" id="IPR023395">
    <property type="entry name" value="MCP_dom_sf"/>
</dbReference>
<reference evidence="11 12" key="1">
    <citation type="journal article" date="2014" name="Nat. Commun.">
        <title>Multiple recent horizontal transfers of a large genomic region in cheese making fungi.</title>
        <authorList>
            <person name="Cheeseman K."/>
            <person name="Ropars J."/>
            <person name="Renault P."/>
            <person name="Dupont J."/>
            <person name="Gouzy J."/>
            <person name="Branca A."/>
            <person name="Abraham A.L."/>
            <person name="Ceppi M."/>
            <person name="Conseiller E."/>
            <person name="Debuchy R."/>
            <person name="Malagnac F."/>
            <person name="Goarin A."/>
            <person name="Silar P."/>
            <person name="Lacoste S."/>
            <person name="Sallet E."/>
            <person name="Bensimon A."/>
            <person name="Giraud T."/>
            <person name="Brygoo Y."/>
        </authorList>
    </citation>
    <scope>NUCLEOTIDE SEQUENCE [LARGE SCALE GENOMIC DNA]</scope>
    <source>
        <strain evidence="12">FM 013</strain>
    </source>
</reference>
<feature type="repeat" description="Solcar" evidence="9">
    <location>
        <begin position="234"/>
        <end position="317"/>
    </location>
</feature>
<dbReference type="PROSITE" id="PS50920">
    <property type="entry name" value="SOLCAR"/>
    <property type="match status" value="3"/>
</dbReference>
<evidence type="ECO:0000256" key="5">
    <source>
        <dbReference type="ARBA" id="ARBA00022737"/>
    </source>
</evidence>
<keyword evidence="7" id="KW-1133">Transmembrane helix</keyword>
<keyword evidence="6" id="KW-0999">Mitochondrion inner membrane</keyword>
<evidence type="ECO:0000256" key="3">
    <source>
        <dbReference type="ARBA" id="ARBA00022448"/>
    </source>
</evidence>
<evidence type="ECO:0000256" key="2">
    <source>
        <dbReference type="ARBA" id="ARBA00006375"/>
    </source>
</evidence>
<keyword evidence="12" id="KW-1185">Reference proteome</keyword>
<dbReference type="GO" id="GO:0016020">
    <property type="term" value="C:membrane"/>
    <property type="evidence" value="ECO:0007669"/>
    <property type="project" value="UniProtKB-SubCell"/>
</dbReference>
<evidence type="ECO:0000256" key="8">
    <source>
        <dbReference type="ARBA" id="ARBA00023136"/>
    </source>
</evidence>
<evidence type="ECO:0000256" key="7">
    <source>
        <dbReference type="ARBA" id="ARBA00022989"/>
    </source>
</evidence>
<keyword evidence="6" id="KW-0496">Mitochondrion</keyword>
<dbReference type="Pfam" id="PF00153">
    <property type="entry name" value="Mito_carr"/>
    <property type="match status" value="3"/>
</dbReference>
<keyword evidence="5" id="KW-0677">Repeat</keyword>
<dbReference type="Gene3D" id="1.50.40.10">
    <property type="entry name" value="Mitochondrial carrier domain"/>
    <property type="match status" value="1"/>
</dbReference>
<feature type="repeat" description="Solcar" evidence="9">
    <location>
        <begin position="133"/>
        <end position="224"/>
    </location>
</feature>
<dbReference type="Proteomes" id="UP000053732">
    <property type="component" value="Unassembled WGS sequence"/>
</dbReference>
<keyword evidence="3 10" id="KW-0813">Transport</keyword>
<dbReference type="STRING" id="1429867.A0A0G4NVN6"/>
<comment type="similarity">
    <text evidence="2 10">Belongs to the mitochondrial carrier (TC 2.A.29) family.</text>
</comment>
<feature type="repeat" description="Solcar" evidence="9">
    <location>
        <begin position="40"/>
        <end position="125"/>
    </location>
</feature>
<dbReference type="InterPro" id="IPR050391">
    <property type="entry name" value="Mito_Metabolite_Transporter"/>
</dbReference>
<gene>
    <name evidence="11" type="ORF">PCAMFM013_S001g001090</name>
</gene>
<evidence type="ECO:0000256" key="6">
    <source>
        <dbReference type="ARBA" id="ARBA00022792"/>
    </source>
</evidence>
<evidence type="ECO:0000256" key="10">
    <source>
        <dbReference type="RuleBase" id="RU000488"/>
    </source>
</evidence>
<name>A0A0G4NVN6_PENC3</name>
<protein>
    <submittedName>
        <fullName evidence="11">Mitochondrial substrate carrier</fullName>
    </submittedName>
</protein>
<comment type="subcellular location">
    <subcellularLocation>
        <location evidence="1">Membrane</location>
        <topology evidence="1">Multi-pass membrane protein</topology>
    </subcellularLocation>
</comment>
<evidence type="ECO:0000313" key="12">
    <source>
        <dbReference type="Proteomes" id="UP000053732"/>
    </source>
</evidence>
<dbReference type="InterPro" id="IPR018108">
    <property type="entry name" value="MCP_transmembrane"/>
</dbReference>
<keyword evidence="4 9" id="KW-0812">Transmembrane</keyword>
<dbReference type="EMBL" id="HG793134">
    <property type="protein sequence ID" value="CRL18130.1"/>
    <property type="molecule type" value="Genomic_DNA"/>
</dbReference>
<evidence type="ECO:0000256" key="4">
    <source>
        <dbReference type="ARBA" id="ARBA00022692"/>
    </source>
</evidence>
<proteinExistence type="inferred from homology"/>
<dbReference type="AlphaFoldDB" id="A0A0G4NVN6"/>
<evidence type="ECO:0000256" key="9">
    <source>
        <dbReference type="PROSITE-ProRule" id="PRU00282"/>
    </source>
</evidence>
<sequence length="337" mass="37506">MSYSSLCDDKRLLHLFGNPPHYGRLCDDFQIGYMPLDISQSITYPKWFGGSASCMAVLVSHPLDLIKVRMQMEHGGVKAGTLNTCIRIVRGEGVLALYNGLSAGFMRQLTYGSVRIGLYETLKEQTKANNIPTSPPVLGLLAGISGFIGAIFGNSSDIGNIRMQNDGSLPPHLRRNYRHIFDAWRQIKHQEGWKAFGQGLWPNAFRCGMMTSCQLASYDSFRDLIVATTGIHNDHPGLHLSASFLAALVATTLCSPIDVVKTQLMGSSSKQGILHVVKELTTAEGMRWVFRGWTPGFVRLGPQTMATLILLEQHKRLYRDFKEKTDTQKVLLPILRH</sequence>
<dbReference type="SUPFAM" id="SSF103506">
    <property type="entry name" value="Mitochondrial carrier"/>
    <property type="match status" value="1"/>
</dbReference>
<dbReference type="PANTHER" id="PTHR45618">
    <property type="entry name" value="MITOCHONDRIAL DICARBOXYLATE CARRIER-RELATED"/>
    <property type="match status" value="1"/>
</dbReference>
<keyword evidence="8 9" id="KW-0472">Membrane</keyword>
<evidence type="ECO:0000313" key="11">
    <source>
        <dbReference type="EMBL" id="CRL18130.1"/>
    </source>
</evidence>
<accession>A0A0G4NVN6</accession>